<accession>A0A8T0HVT4</accession>
<dbReference type="AlphaFoldDB" id="A0A8T0HVT4"/>
<dbReference type="Proteomes" id="UP000822688">
    <property type="component" value="Chromosome V"/>
</dbReference>
<reference evidence="2" key="1">
    <citation type="submission" date="2020-06" db="EMBL/GenBank/DDBJ databases">
        <title>WGS assembly of Ceratodon purpureus strain R40.</title>
        <authorList>
            <person name="Carey S.B."/>
            <person name="Jenkins J."/>
            <person name="Shu S."/>
            <person name="Lovell J.T."/>
            <person name="Sreedasyam A."/>
            <person name="Maumus F."/>
            <person name="Tiley G.P."/>
            <person name="Fernandez-Pozo N."/>
            <person name="Barry K."/>
            <person name="Chen C."/>
            <person name="Wang M."/>
            <person name="Lipzen A."/>
            <person name="Daum C."/>
            <person name="Saski C.A."/>
            <person name="Payton A.C."/>
            <person name="Mcbreen J.C."/>
            <person name="Conrad R.E."/>
            <person name="Kollar L.M."/>
            <person name="Olsson S."/>
            <person name="Huttunen S."/>
            <person name="Landis J.B."/>
            <person name="Wickett N.J."/>
            <person name="Johnson M.G."/>
            <person name="Rensing S.A."/>
            <person name="Grimwood J."/>
            <person name="Schmutz J."/>
            <person name="Mcdaniel S.F."/>
        </authorList>
    </citation>
    <scope>NUCLEOTIDE SEQUENCE</scope>
    <source>
        <strain evidence="2">R40</strain>
    </source>
</reference>
<proteinExistence type="predicted"/>
<dbReference type="EMBL" id="CM026426">
    <property type="protein sequence ID" value="KAG0575190.1"/>
    <property type="molecule type" value="Genomic_DNA"/>
</dbReference>
<gene>
    <name evidence="2" type="ORF">KC19_VG325400</name>
</gene>
<organism evidence="2 3">
    <name type="scientific">Ceratodon purpureus</name>
    <name type="common">Fire moss</name>
    <name type="synonym">Dicranum purpureum</name>
    <dbReference type="NCBI Taxonomy" id="3225"/>
    <lineage>
        <taxon>Eukaryota</taxon>
        <taxon>Viridiplantae</taxon>
        <taxon>Streptophyta</taxon>
        <taxon>Embryophyta</taxon>
        <taxon>Bryophyta</taxon>
        <taxon>Bryophytina</taxon>
        <taxon>Bryopsida</taxon>
        <taxon>Dicranidae</taxon>
        <taxon>Pseudoditrichales</taxon>
        <taxon>Ditrichaceae</taxon>
        <taxon>Ceratodon</taxon>
    </lineage>
</organism>
<evidence type="ECO:0000313" key="2">
    <source>
        <dbReference type="EMBL" id="KAG0575190.1"/>
    </source>
</evidence>
<name>A0A8T0HVT4_CERPU</name>
<sequence length="83" mass="9432">MMSFTTVAGIHATLATMMAVRSVATSSFHPLYQAGSILWTHSRTPVLQRCTRPWSPRRFCRELAWLILTLPIALPMEISWCRA</sequence>
<evidence type="ECO:0008006" key="4">
    <source>
        <dbReference type="Google" id="ProtNLM"/>
    </source>
</evidence>
<feature type="signal peptide" evidence="1">
    <location>
        <begin position="1"/>
        <end position="15"/>
    </location>
</feature>
<keyword evidence="1" id="KW-0732">Signal</keyword>
<protein>
    <recommendedName>
        <fullName evidence="4">Secreted protein</fullName>
    </recommendedName>
</protein>
<comment type="caution">
    <text evidence="2">The sequence shown here is derived from an EMBL/GenBank/DDBJ whole genome shotgun (WGS) entry which is preliminary data.</text>
</comment>
<feature type="chain" id="PRO_5035842588" description="Secreted protein" evidence="1">
    <location>
        <begin position="16"/>
        <end position="83"/>
    </location>
</feature>
<keyword evidence="3" id="KW-1185">Reference proteome</keyword>
<evidence type="ECO:0000256" key="1">
    <source>
        <dbReference type="SAM" id="SignalP"/>
    </source>
</evidence>
<evidence type="ECO:0000313" key="3">
    <source>
        <dbReference type="Proteomes" id="UP000822688"/>
    </source>
</evidence>